<dbReference type="GO" id="GO:0046872">
    <property type="term" value="F:metal ion binding"/>
    <property type="evidence" value="ECO:0007669"/>
    <property type="project" value="UniProtKB-KW"/>
</dbReference>
<keyword evidence="5" id="KW-0106">Calcium</keyword>
<dbReference type="Gene3D" id="3.30.1120.10">
    <property type="match status" value="1"/>
</dbReference>
<dbReference type="EMBL" id="VYZN01000074">
    <property type="protein sequence ID" value="KAE9523928.1"/>
    <property type="molecule type" value="Genomic_DNA"/>
</dbReference>
<evidence type="ECO:0000313" key="9">
    <source>
        <dbReference type="EMBL" id="KAE9523928.1"/>
    </source>
</evidence>
<dbReference type="InterPro" id="IPR047115">
    <property type="entry name" value="ARSB"/>
</dbReference>
<evidence type="ECO:0000256" key="6">
    <source>
        <dbReference type="ARBA" id="ARBA00023180"/>
    </source>
</evidence>
<dbReference type="PROSITE" id="PS00523">
    <property type="entry name" value="SULFATASE_1"/>
    <property type="match status" value="1"/>
</dbReference>
<dbReference type="PROSITE" id="PS00149">
    <property type="entry name" value="SULFATASE_2"/>
    <property type="match status" value="1"/>
</dbReference>
<dbReference type="PANTHER" id="PTHR10342">
    <property type="entry name" value="ARYLSULFATASE"/>
    <property type="match status" value="1"/>
</dbReference>
<keyword evidence="4" id="KW-0378">Hydrolase</keyword>
<evidence type="ECO:0000313" key="10">
    <source>
        <dbReference type="Proteomes" id="UP000475862"/>
    </source>
</evidence>
<dbReference type="Proteomes" id="UP000475862">
    <property type="component" value="Unassembled WGS sequence"/>
</dbReference>
<reference evidence="9 10" key="1">
    <citation type="submission" date="2019-08" db="EMBL/GenBank/DDBJ databases">
        <title>The genome of the soybean aphid Biotype 1, its phylome, world population structure and adaptation to the North American continent.</title>
        <authorList>
            <person name="Giordano R."/>
            <person name="Donthu R.K."/>
            <person name="Hernandez A.G."/>
            <person name="Wright C.L."/>
            <person name="Zimin A.V."/>
        </authorList>
    </citation>
    <scope>NUCLEOTIDE SEQUENCE [LARGE SCALE GENOMIC DNA]</scope>
    <source>
        <tissue evidence="9">Whole aphids</tissue>
    </source>
</reference>
<dbReference type="Gene3D" id="3.40.720.10">
    <property type="entry name" value="Alkaline Phosphatase, subunit A"/>
    <property type="match status" value="1"/>
</dbReference>
<dbReference type="AlphaFoldDB" id="A0A6G0T0K1"/>
<comment type="caution">
    <text evidence="9">The sequence shown here is derived from an EMBL/GenBank/DDBJ whole genome shotgun (WGS) entry which is preliminary data.</text>
</comment>
<comment type="similarity">
    <text evidence="2">Belongs to the sulfatase family.</text>
</comment>
<dbReference type="Pfam" id="PF00884">
    <property type="entry name" value="Sulfatase"/>
    <property type="match status" value="1"/>
</dbReference>
<dbReference type="InterPro" id="IPR017850">
    <property type="entry name" value="Alkaline_phosphatase_core_sf"/>
</dbReference>
<dbReference type="GO" id="GO:0008484">
    <property type="term" value="F:sulfuric ester hydrolase activity"/>
    <property type="evidence" value="ECO:0007669"/>
    <property type="project" value="InterPro"/>
</dbReference>
<evidence type="ECO:0000256" key="1">
    <source>
        <dbReference type="ARBA" id="ARBA00001913"/>
    </source>
</evidence>
<organism evidence="9 10">
    <name type="scientific">Aphis glycines</name>
    <name type="common">Soybean aphid</name>
    <dbReference type="NCBI Taxonomy" id="307491"/>
    <lineage>
        <taxon>Eukaryota</taxon>
        <taxon>Metazoa</taxon>
        <taxon>Ecdysozoa</taxon>
        <taxon>Arthropoda</taxon>
        <taxon>Hexapoda</taxon>
        <taxon>Insecta</taxon>
        <taxon>Pterygota</taxon>
        <taxon>Neoptera</taxon>
        <taxon>Paraneoptera</taxon>
        <taxon>Hemiptera</taxon>
        <taxon>Sternorrhyncha</taxon>
        <taxon>Aphidomorpha</taxon>
        <taxon>Aphidoidea</taxon>
        <taxon>Aphididae</taxon>
        <taxon>Aphidini</taxon>
        <taxon>Aphis</taxon>
        <taxon>Aphis</taxon>
    </lineage>
</organism>
<evidence type="ECO:0000256" key="4">
    <source>
        <dbReference type="ARBA" id="ARBA00022801"/>
    </source>
</evidence>
<evidence type="ECO:0000256" key="3">
    <source>
        <dbReference type="ARBA" id="ARBA00022723"/>
    </source>
</evidence>
<keyword evidence="7" id="KW-0732">Signal</keyword>
<dbReference type="PANTHER" id="PTHR10342:SF264">
    <property type="entry name" value="MIP05773P-RELATED"/>
    <property type="match status" value="1"/>
</dbReference>
<protein>
    <recommendedName>
        <fullName evidence="8">Sulfatase N-terminal domain-containing protein</fullName>
    </recommendedName>
</protein>
<feature type="signal peptide" evidence="7">
    <location>
        <begin position="1"/>
        <end position="22"/>
    </location>
</feature>
<dbReference type="CDD" id="cd16029">
    <property type="entry name" value="4-S"/>
    <property type="match status" value="1"/>
</dbReference>
<gene>
    <name evidence="9" type="ORF">AGLY_015575</name>
</gene>
<evidence type="ECO:0000259" key="8">
    <source>
        <dbReference type="Pfam" id="PF00884"/>
    </source>
</evidence>
<evidence type="ECO:0000256" key="2">
    <source>
        <dbReference type="ARBA" id="ARBA00008779"/>
    </source>
</evidence>
<evidence type="ECO:0000256" key="7">
    <source>
        <dbReference type="SAM" id="SignalP"/>
    </source>
</evidence>
<dbReference type="InterPro" id="IPR024607">
    <property type="entry name" value="Sulfatase_CS"/>
</dbReference>
<keyword evidence="6" id="KW-0325">Glycoprotein</keyword>
<name>A0A6G0T0K1_APHGL</name>
<sequence>MFRFANCVIVLSSVVTCAKVFAAKQNNPPHIVFVLADDLGWNDVSFHGSNQINTPNIDALAYDGIILNNHYSESLCTPSRSALLTGKYPIHTGTQHNVILEPEPWGLPLNEILLPERLNKLGYKSHAVGKWHLGYFKKAYTPTYRGFKSFYGFWNGYQDYYTHMVQATFASFEGFDMRRDLNPDWSSVGKYSTHLFTKEATDIISKHNNSVPLFLYLAHLAPHAGTYENPLQAPQEDINKFQSIKDKNRRKYAGMITNLDDSVAEVFNALHTNNMLDNTIFIFVSDNGAPTNGIHRNHGSNWPLKGEKATPWEGGIRTAAFVWSKLLTKRKTLPNQLMHISDWLPTLYEAAGGNTKDLGAIDGISMWESFLNSKNSPRKQVLHNIDDLTGYAAIRDTNFKYIKGSTFLGYLDYWSGSLSPSALNYNVDAVLNSTTASILSKINGDPLTSSLIASLRNSSTVRCDFEKDMRPCKPFSKPCLFHIVKDPCEQVNLNYKPNSKIRKFVEAKIDYFETSLEKFRESASKPMNVRGTKDANPALYNNTWVNWEDQKSI</sequence>
<proteinExistence type="inferred from homology"/>
<evidence type="ECO:0000256" key="5">
    <source>
        <dbReference type="ARBA" id="ARBA00022837"/>
    </source>
</evidence>
<comment type="cofactor">
    <cofactor evidence="1">
        <name>Ca(2+)</name>
        <dbReference type="ChEBI" id="CHEBI:29108"/>
    </cofactor>
</comment>
<feature type="domain" description="Sulfatase N-terminal" evidence="8">
    <location>
        <begin position="29"/>
        <end position="352"/>
    </location>
</feature>
<dbReference type="SUPFAM" id="SSF53649">
    <property type="entry name" value="Alkaline phosphatase-like"/>
    <property type="match status" value="1"/>
</dbReference>
<dbReference type="OrthoDB" id="103349at2759"/>
<keyword evidence="10" id="KW-1185">Reference proteome</keyword>
<feature type="chain" id="PRO_5026313015" description="Sulfatase N-terminal domain-containing protein" evidence="7">
    <location>
        <begin position="23"/>
        <end position="553"/>
    </location>
</feature>
<dbReference type="InterPro" id="IPR000917">
    <property type="entry name" value="Sulfatase_N"/>
</dbReference>
<keyword evidence="3" id="KW-0479">Metal-binding</keyword>
<accession>A0A6G0T0K1</accession>